<feature type="domain" description="RNB" evidence="1">
    <location>
        <begin position="48"/>
        <end position="365"/>
    </location>
</feature>
<dbReference type="InterPro" id="IPR040596">
    <property type="entry name" value="RNase_II_C_S1"/>
</dbReference>
<comment type="caution">
    <text evidence="2">The sequence shown here is derived from an EMBL/GenBank/DDBJ whole genome shotgun (WGS) entry which is preliminary data.</text>
</comment>
<dbReference type="Pfam" id="PF18614">
    <property type="entry name" value="RNase_II_C_S1"/>
    <property type="match status" value="1"/>
</dbReference>
<dbReference type="PANTHER" id="PTHR23355:SF9">
    <property type="entry name" value="DIS3-LIKE EXONUCLEASE 2"/>
    <property type="match status" value="1"/>
</dbReference>
<protein>
    <submittedName>
        <fullName evidence="2">RNB domain-containing ribonuclease</fullName>
    </submittedName>
</protein>
<dbReference type="SUPFAM" id="SSF50249">
    <property type="entry name" value="Nucleic acid-binding proteins"/>
    <property type="match status" value="1"/>
</dbReference>
<accession>A0ABV5I9M0</accession>
<dbReference type="EMBL" id="JBHMEI010000004">
    <property type="protein sequence ID" value="MFB9201240.1"/>
    <property type="molecule type" value="Genomic_DNA"/>
</dbReference>
<evidence type="ECO:0000259" key="1">
    <source>
        <dbReference type="SMART" id="SM00955"/>
    </source>
</evidence>
<dbReference type="InterPro" id="IPR050180">
    <property type="entry name" value="RNR_Ribonuclease"/>
</dbReference>
<dbReference type="InterPro" id="IPR012340">
    <property type="entry name" value="NA-bd_OB-fold"/>
</dbReference>
<proteinExistence type="predicted"/>
<organism evidence="2 3">
    <name type="scientific">Nonomuraea spiralis</name>
    <dbReference type="NCBI Taxonomy" id="46182"/>
    <lineage>
        <taxon>Bacteria</taxon>
        <taxon>Bacillati</taxon>
        <taxon>Actinomycetota</taxon>
        <taxon>Actinomycetes</taxon>
        <taxon>Streptosporangiales</taxon>
        <taxon>Streptosporangiaceae</taxon>
        <taxon>Nonomuraea</taxon>
    </lineage>
</organism>
<reference evidence="2 3" key="1">
    <citation type="submission" date="2024-09" db="EMBL/GenBank/DDBJ databases">
        <authorList>
            <person name="Sun Q."/>
            <person name="Mori K."/>
        </authorList>
    </citation>
    <scope>NUCLEOTIDE SEQUENCE [LARGE SCALE GENOMIC DNA]</scope>
    <source>
        <strain evidence="2 3">CCM 3426</strain>
    </source>
</reference>
<dbReference type="SMART" id="SM00955">
    <property type="entry name" value="RNB"/>
    <property type="match status" value="1"/>
</dbReference>
<dbReference type="Proteomes" id="UP001589647">
    <property type="component" value="Unassembled WGS sequence"/>
</dbReference>
<dbReference type="RefSeq" id="WP_189650252.1">
    <property type="nucleotide sequence ID" value="NZ_BMRC01000012.1"/>
</dbReference>
<keyword evidence="3" id="KW-1185">Reference proteome</keyword>
<evidence type="ECO:0000313" key="3">
    <source>
        <dbReference type="Proteomes" id="UP001589647"/>
    </source>
</evidence>
<sequence>MIQVPGPIPARLEDGFERVLREQRLPAGFPRAVLDEADWVAQVPRLDAKDLTDVPFVTIDPPGSMDLDQALHLERLRDGYRVWYAIADVGAFVRVGGPVDAEARTRGETVYLPVGRVPLHPKVLSEGAASLLPGTTRPAAVWRIDLDADGQIVGADVQRARVRSRERLDYAYVQAAVDTATADGTLGLLAEIGMLRLRLERARGGVTLPTPEQEIVRDDGGYRLEYRMPLPAEAWNAQISLLTGMAAASMMLDAEIGILRVLPAPQPDDLAKVRRVAKALGVPWPEGAGYGEVVHDLDPKNPQQAAFLHESKVLLRGAGYAAFDGAPPKLAEHAAVAAPYAHVTAPLRRLVDRYATEVCLAVAAGEPVPADVRAVLPLLPDIMAATGRRAGAVDRACVDLVEAFLLRDRIGQAFEAMVIDVDERRGGGQVQLVEPAVIARCDGELPLGERVTVRLTQADPATREVRFTLA</sequence>
<dbReference type="PANTHER" id="PTHR23355">
    <property type="entry name" value="RIBONUCLEASE"/>
    <property type="match status" value="1"/>
</dbReference>
<evidence type="ECO:0000313" key="2">
    <source>
        <dbReference type="EMBL" id="MFB9201240.1"/>
    </source>
</evidence>
<dbReference type="Pfam" id="PF00773">
    <property type="entry name" value="RNB"/>
    <property type="match status" value="1"/>
</dbReference>
<dbReference type="InterPro" id="IPR001900">
    <property type="entry name" value="RNase_II/R"/>
</dbReference>
<name>A0ABV5I9M0_9ACTN</name>
<gene>
    <name evidence="2" type="ORF">ACFFV7_08575</name>
</gene>